<dbReference type="InterPro" id="IPR035979">
    <property type="entry name" value="RBD_domain_sf"/>
</dbReference>
<dbReference type="SUPFAM" id="SSF54928">
    <property type="entry name" value="RNA-binding domain, RBD"/>
    <property type="match status" value="1"/>
</dbReference>
<evidence type="ECO:0000313" key="2">
    <source>
        <dbReference type="EMBL" id="KAF2167439.1"/>
    </source>
</evidence>
<feature type="domain" description="Mei2-like C-terminal RNA recognition motif" evidence="1">
    <location>
        <begin position="4"/>
        <end position="101"/>
    </location>
</feature>
<dbReference type="RefSeq" id="XP_033668328.1">
    <property type="nucleotide sequence ID" value="XM_033810313.1"/>
</dbReference>
<evidence type="ECO:0000313" key="3">
    <source>
        <dbReference type="Proteomes" id="UP000799537"/>
    </source>
</evidence>
<evidence type="ECO:0000259" key="1">
    <source>
        <dbReference type="Pfam" id="PF04059"/>
    </source>
</evidence>
<accession>A0A6A6CNW9</accession>
<dbReference type="AlphaFoldDB" id="A0A6A6CNW9"/>
<proteinExistence type="predicted"/>
<dbReference type="InterPro" id="IPR007201">
    <property type="entry name" value="Mei2-like_Rrm_C"/>
</dbReference>
<dbReference type="GO" id="GO:0003676">
    <property type="term" value="F:nucleic acid binding"/>
    <property type="evidence" value="ECO:0007669"/>
    <property type="project" value="InterPro"/>
</dbReference>
<organism evidence="2 3">
    <name type="scientific">Zasmidium cellare ATCC 36951</name>
    <dbReference type="NCBI Taxonomy" id="1080233"/>
    <lineage>
        <taxon>Eukaryota</taxon>
        <taxon>Fungi</taxon>
        <taxon>Dikarya</taxon>
        <taxon>Ascomycota</taxon>
        <taxon>Pezizomycotina</taxon>
        <taxon>Dothideomycetes</taxon>
        <taxon>Dothideomycetidae</taxon>
        <taxon>Mycosphaerellales</taxon>
        <taxon>Mycosphaerellaceae</taxon>
        <taxon>Zasmidium</taxon>
    </lineage>
</organism>
<sequence length="114" mass="13210">QDVRTTVMIRNLPNRNVAMNVRLPPAVDAVSFGKYDFVYMRLDFERNLSVGCGFVNFIDAESIVPFLQHSQSRHWNQHIRRLLCFPPLLAACGHDCLVEKFRNSAIMDERPGYR</sequence>
<reference evidence="2" key="1">
    <citation type="journal article" date="2020" name="Stud. Mycol.">
        <title>101 Dothideomycetes genomes: a test case for predicting lifestyles and emergence of pathogens.</title>
        <authorList>
            <person name="Haridas S."/>
            <person name="Albert R."/>
            <person name="Binder M."/>
            <person name="Bloem J."/>
            <person name="Labutti K."/>
            <person name="Salamov A."/>
            <person name="Andreopoulos B."/>
            <person name="Baker S."/>
            <person name="Barry K."/>
            <person name="Bills G."/>
            <person name="Bluhm B."/>
            <person name="Cannon C."/>
            <person name="Castanera R."/>
            <person name="Culley D."/>
            <person name="Daum C."/>
            <person name="Ezra D."/>
            <person name="Gonzalez J."/>
            <person name="Henrissat B."/>
            <person name="Kuo A."/>
            <person name="Liang C."/>
            <person name="Lipzen A."/>
            <person name="Lutzoni F."/>
            <person name="Magnuson J."/>
            <person name="Mondo S."/>
            <person name="Nolan M."/>
            <person name="Ohm R."/>
            <person name="Pangilinan J."/>
            <person name="Park H.-J."/>
            <person name="Ramirez L."/>
            <person name="Alfaro M."/>
            <person name="Sun H."/>
            <person name="Tritt A."/>
            <person name="Yoshinaga Y."/>
            <person name="Zwiers L.-H."/>
            <person name="Turgeon B."/>
            <person name="Goodwin S."/>
            <person name="Spatafora J."/>
            <person name="Crous P."/>
            <person name="Grigoriev I."/>
        </authorList>
    </citation>
    <scope>NUCLEOTIDE SEQUENCE</scope>
    <source>
        <strain evidence="2">ATCC 36951</strain>
    </source>
</reference>
<keyword evidence="3" id="KW-1185">Reference proteome</keyword>
<dbReference type="GeneID" id="54563585"/>
<dbReference type="Pfam" id="PF04059">
    <property type="entry name" value="RRM_2"/>
    <property type="match status" value="1"/>
</dbReference>
<dbReference type="EMBL" id="ML993593">
    <property type="protein sequence ID" value="KAF2167439.1"/>
    <property type="molecule type" value="Genomic_DNA"/>
</dbReference>
<name>A0A6A6CNW9_ZASCE</name>
<protein>
    <recommendedName>
        <fullName evidence="1">Mei2-like C-terminal RNA recognition motif domain-containing protein</fullName>
    </recommendedName>
</protein>
<feature type="non-terminal residue" evidence="2">
    <location>
        <position position="1"/>
    </location>
</feature>
<gene>
    <name evidence="2" type="ORF">M409DRAFT_34099</name>
</gene>
<dbReference type="OrthoDB" id="417481at2759"/>
<feature type="non-terminal residue" evidence="2">
    <location>
        <position position="114"/>
    </location>
</feature>
<dbReference type="Proteomes" id="UP000799537">
    <property type="component" value="Unassembled WGS sequence"/>
</dbReference>